<keyword evidence="10" id="KW-1185">Reference proteome</keyword>
<evidence type="ECO:0000256" key="4">
    <source>
        <dbReference type="ARBA" id="ARBA00022989"/>
    </source>
</evidence>
<feature type="transmembrane region" description="Helical" evidence="7">
    <location>
        <begin position="48"/>
        <end position="65"/>
    </location>
</feature>
<evidence type="ECO:0000256" key="2">
    <source>
        <dbReference type="ARBA" id="ARBA00007200"/>
    </source>
</evidence>
<protein>
    <recommendedName>
        <fullName evidence="8">Polycystin domain-containing protein</fullName>
    </recommendedName>
</protein>
<dbReference type="Pfam" id="PF20519">
    <property type="entry name" value="Polycystin_dom"/>
    <property type="match status" value="1"/>
</dbReference>
<organism evidence="9 10">
    <name type="scientific">Molorchus minor</name>
    <dbReference type="NCBI Taxonomy" id="1323400"/>
    <lineage>
        <taxon>Eukaryota</taxon>
        <taxon>Metazoa</taxon>
        <taxon>Ecdysozoa</taxon>
        <taxon>Arthropoda</taxon>
        <taxon>Hexapoda</taxon>
        <taxon>Insecta</taxon>
        <taxon>Pterygota</taxon>
        <taxon>Neoptera</taxon>
        <taxon>Endopterygota</taxon>
        <taxon>Coleoptera</taxon>
        <taxon>Polyphaga</taxon>
        <taxon>Cucujiformia</taxon>
        <taxon>Chrysomeloidea</taxon>
        <taxon>Cerambycidae</taxon>
        <taxon>Lamiinae</taxon>
        <taxon>Monochamini</taxon>
        <taxon>Molorchus</taxon>
    </lineage>
</organism>
<gene>
    <name evidence="9" type="ORF">NQ317_001805</name>
</gene>
<evidence type="ECO:0000256" key="7">
    <source>
        <dbReference type="SAM" id="Phobius"/>
    </source>
</evidence>
<dbReference type="PANTHER" id="PTHR10877:SF183">
    <property type="entry name" value="AT14535P-RELATED"/>
    <property type="match status" value="1"/>
</dbReference>
<feature type="domain" description="Polycystin" evidence="8">
    <location>
        <begin position="96"/>
        <end position="187"/>
    </location>
</feature>
<evidence type="ECO:0000259" key="8">
    <source>
        <dbReference type="Pfam" id="PF20519"/>
    </source>
</evidence>
<feature type="compositionally biased region" description="Basic residues" evidence="6">
    <location>
        <begin position="11"/>
        <end position="21"/>
    </location>
</feature>
<accession>A0ABQ9JVW6</accession>
<name>A0ABQ9JVW6_9CUCU</name>
<evidence type="ECO:0000256" key="3">
    <source>
        <dbReference type="ARBA" id="ARBA00022692"/>
    </source>
</evidence>
<keyword evidence="3 7" id="KW-0812">Transmembrane</keyword>
<comment type="subcellular location">
    <subcellularLocation>
        <location evidence="1">Membrane</location>
        <topology evidence="1">Multi-pass membrane protein</topology>
    </subcellularLocation>
</comment>
<dbReference type="InterPro" id="IPR046791">
    <property type="entry name" value="Polycystin_dom"/>
</dbReference>
<evidence type="ECO:0000256" key="1">
    <source>
        <dbReference type="ARBA" id="ARBA00004141"/>
    </source>
</evidence>
<keyword evidence="5 7" id="KW-0472">Membrane</keyword>
<feature type="compositionally biased region" description="Basic and acidic residues" evidence="6">
    <location>
        <begin position="1"/>
        <end position="10"/>
    </location>
</feature>
<reference evidence="9" key="1">
    <citation type="journal article" date="2023" name="Insect Mol. Biol.">
        <title>Genome sequencing provides insights into the evolution of gene families encoding plant cell wall-degrading enzymes in longhorned beetles.</title>
        <authorList>
            <person name="Shin N.R."/>
            <person name="Okamura Y."/>
            <person name="Kirsch R."/>
            <person name="Pauchet Y."/>
        </authorList>
    </citation>
    <scope>NUCLEOTIDE SEQUENCE</scope>
    <source>
        <strain evidence="9">MMC_N1</strain>
    </source>
</reference>
<keyword evidence="4 7" id="KW-1133">Transmembrane helix</keyword>
<dbReference type="InterPro" id="IPR051223">
    <property type="entry name" value="Polycystin"/>
</dbReference>
<feature type="region of interest" description="Disordered" evidence="6">
    <location>
        <begin position="1"/>
        <end position="21"/>
    </location>
</feature>
<evidence type="ECO:0000256" key="5">
    <source>
        <dbReference type="ARBA" id="ARBA00023136"/>
    </source>
</evidence>
<dbReference type="Proteomes" id="UP001162164">
    <property type="component" value="Unassembled WGS sequence"/>
</dbReference>
<evidence type="ECO:0000313" key="10">
    <source>
        <dbReference type="Proteomes" id="UP001162164"/>
    </source>
</evidence>
<evidence type="ECO:0000313" key="9">
    <source>
        <dbReference type="EMBL" id="KAJ8981842.1"/>
    </source>
</evidence>
<comment type="caution">
    <text evidence="9">The sequence shown here is derived from an EMBL/GenBank/DDBJ whole genome shotgun (WGS) entry which is preliminary data.</text>
</comment>
<comment type="similarity">
    <text evidence="2">Belongs to the polycystin family.</text>
</comment>
<dbReference type="EMBL" id="JAPWTJ010000158">
    <property type="protein sequence ID" value="KAJ8981842.1"/>
    <property type="molecule type" value="Genomic_DNA"/>
</dbReference>
<proteinExistence type="inferred from homology"/>
<evidence type="ECO:0000256" key="6">
    <source>
        <dbReference type="SAM" id="MobiDB-lite"/>
    </source>
</evidence>
<sequence length="194" mass="22634">MRHELQEPQKKLRAARRGKKHKKPFWITKAMAESFGREDILRATLRDTIIYLLFVVLITTYALEIRRRVAFYLTKALTQQFIERPFETMNGAEIPFSDIRTASDFWHFVEGHLIGSFFWESTYGDNAEASANEDEMNILYDNKVLGVPRMRQVKVLNDTCAVHEFFQRLFATCYDQYSEEEEDKTPFGVGTGTA</sequence>
<dbReference type="PANTHER" id="PTHR10877">
    <property type="entry name" value="POLYCYSTIN FAMILY MEMBER"/>
    <property type="match status" value="1"/>
</dbReference>